<dbReference type="GO" id="GO:0016407">
    <property type="term" value="F:acetyltransferase activity"/>
    <property type="evidence" value="ECO:0007669"/>
    <property type="project" value="TreeGrafter"/>
</dbReference>
<dbReference type="SUPFAM" id="SSF51230">
    <property type="entry name" value="Single hybrid motif"/>
    <property type="match status" value="1"/>
</dbReference>
<dbReference type="CDD" id="cd06849">
    <property type="entry name" value="lipoyl_domain"/>
    <property type="match status" value="1"/>
</dbReference>
<dbReference type="Gene3D" id="2.40.50.100">
    <property type="match status" value="1"/>
</dbReference>
<accession>A0A4R7W4R0</accession>
<organism evidence="5 6">
    <name type="scientific">Actinophytocola oryzae</name>
    <dbReference type="NCBI Taxonomy" id="502181"/>
    <lineage>
        <taxon>Bacteria</taxon>
        <taxon>Bacillati</taxon>
        <taxon>Actinomycetota</taxon>
        <taxon>Actinomycetes</taxon>
        <taxon>Pseudonocardiales</taxon>
        <taxon>Pseudonocardiaceae</taxon>
    </lineage>
</organism>
<dbReference type="PANTHER" id="PTHR43178">
    <property type="entry name" value="DIHYDROLIPOAMIDE ACETYLTRANSFERASE COMPONENT OF PYRUVATE DEHYDROGENASE COMPLEX"/>
    <property type="match status" value="1"/>
</dbReference>
<gene>
    <name evidence="5" type="ORF">CLV71_101393</name>
</gene>
<comment type="cofactor">
    <cofactor evidence="1">
        <name>(R)-lipoate</name>
        <dbReference type="ChEBI" id="CHEBI:83088"/>
    </cofactor>
</comment>
<dbReference type="EMBL" id="SOCP01000001">
    <property type="protein sequence ID" value="TDV57522.1"/>
    <property type="molecule type" value="Genomic_DNA"/>
</dbReference>
<dbReference type="Proteomes" id="UP000294927">
    <property type="component" value="Unassembled WGS sequence"/>
</dbReference>
<dbReference type="AlphaFoldDB" id="A0A4R7W4R0"/>
<feature type="domain" description="Lipoyl-binding" evidence="4">
    <location>
        <begin position="3"/>
        <end position="78"/>
    </location>
</feature>
<evidence type="ECO:0000313" key="5">
    <source>
        <dbReference type="EMBL" id="TDV57522.1"/>
    </source>
</evidence>
<name>A0A4R7W4R0_9PSEU</name>
<evidence type="ECO:0000256" key="2">
    <source>
        <dbReference type="ARBA" id="ARBA00022679"/>
    </source>
</evidence>
<dbReference type="InterPro" id="IPR011053">
    <property type="entry name" value="Single_hybrid_motif"/>
</dbReference>
<keyword evidence="3" id="KW-0012">Acyltransferase</keyword>
<protein>
    <submittedName>
        <fullName evidence="5">Biotin-dependent enzyme</fullName>
    </submittedName>
</protein>
<dbReference type="GO" id="GO:0031405">
    <property type="term" value="F:lipoic acid binding"/>
    <property type="evidence" value="ECO:0007669"/>
    <property type="project" value="TreeGrafter"/>
</dbReference>
<evidence type="ECO:0000313" key="6">
    <source>
        <dbReference type="Proteomes" id="UP000294927"/>
    </source>
</evidence>
<evidence type="ECO:0000256" key="1">
    <source>
        <dbReference type="ARBA" id="ARBA00001938"/>
    </source>
</evidence>
<comment type="caution">
    <text evidence="5">The sequence shown here is derived from an EMBL/GenBank/DDBJ whole genome shotgun (WGS) entry which is preliminary data.</text>
</comment>
<reference evidence="5 6" key="1">
    <citation type="submission" date="2019-03" db="EMBL/GenBank/DDBJ databases">
        <title>Genomic Encyclopedia of Archaeal and Bacterial Type Strains, Phase II (KMG-II): from individual species to whole genera.</title>
        <authorList>
            <person name="Goeker M."/>
        </authorList>
    </citation>
    <scope>NUCLEOTIDE SEQUENCE [LARGE SCALE GENOMIC DNA]</scope>
    <source>
        <strain evidence="5 6">DSM 45499</strain>
    </source>
</reference>
<evidence type="ECO:0000256" key="3">
    <source>
        <dbReference type="ARBA" id="ARBA00023315"/>
    </source>
</evidence>
<dbReference type="GO" id="GO:0005737">
    <property type="term" value="C:cytoplasm"/>
    <property type="evidence" value="ECO:0007669"/>
    <property type="project" value="TreeGrafter"/>
</dbReference>
<dbReference type="PANTHER" id="PTHR43178:SF5">
    <property type="entry name" value="LIPOAMIDE ACYLTRANSFERASE COMPONENT OF BRANCHED-CHAIN ALPHA-KETO ACID DEHYDROGENASE COMPLEX, MITOCHONDRIAL"/>
    <property type="match status" value="1"/>
</dbReference>
<keyword evidence="6" id="KW-1185">Reference proteome</keyword>
<dbReference type="InterPro" id="IPR000089">
    <property type="entry name" value="Biotin_lipoyl"/>
</dbReference>
<keyword evidence="2" id="KW-0808">Transferase</keyword>
<evidence type="ECO:0000259" key="4">
    <source>
        <dbReference type="PROSITE" id="PS50968"/>
    </source>
</evidence>
<dbReference type="InterPro" id="IPR050743">
    <property type="entry name" value="2-oxoacid_DH_E2_comp"/>
</dbReference>
<sequence length="80" mass="8714">MARHEVRLPQLSMGMSDAEIIDWYVEDGEEVAEGADLVEIEAEKARQVITAPQTGTVRELAGDSGDVVEVRDLLCVIETG</sequence>
<dbReference type="OrthoDB" id="9805770at2"/>
<dbReference type="RefSeq" id="WP_133900783.1">
    <property type="nucleotide sequence ID" value="NZ_SOCP01000001.1"/>
</dbReference>
<dbReference type="PROSITE" id="PS50968">
    <property type="entry name" value="BIOTINYL_LIPOYL"/>
    <property type="match status" value="1"/>
</dbReference>
<proteinExistence type="predicted"/>
<dbReference type="Pfam" id="PF00364">
    <property type="entry name" value="Biotin_lipoyl"/>
    <property type="match status" value="1"/>
</dbReference>